<dbReference type="SUPFAM" id="SSF46458">
    <property type="entry name" value="Globin-like"/>
    <property type="match status" value="1"/>
</dbReference>
<dbReference type="Gene3D" id="1.10.490.10">
    <property type="entry name" value="Globins"/>
    <property type="match status" value="1"/>
</dbReference>
<dbReference type="InterPro" id="IPR012292">
    <property type="entry name" value="Globin/Proto"/>
</dbReference>
<dbReference type="Pfam" id="PF00042">
    <property type="entry name" value="Globin"/>
    <property type="match status" value="1"/>
</dbReference>
<reference evidence="4 5" key="1">
    <citation type="journal article" date="2021" name="MBio">
        <title>A New Model Trypanosomatid, Novymonas esmeraldas: Genomic Perception of Its 'Candidatus Pandoraea novymonadis' Endosymbiont.</title>
        <authorList>
            <person name="Zakharova A."/>
            <person name="Saura A."/>
            <person name="Butenko A."/>
            <person name="Podesvova L."/>
            <person name="Warmusova S."/>
            <person name="Kostygov A.Y."/>
            <person name="Nenarokova A."/>
            <person name="Lukes J."/>
            <person name="Opperdoes F.R."/>
            <person name="Yurchenko V."/>
        </authorList>
    </citation>
    <scope>NUCLEOTIDE SEQUENCE [LARGE SCALE GENOMIC DNA]</scope>
    <source>
        <strain evidence="4 5">E262AT.01</strain>
    </source>
</reference>
<sequence>MGVSLSVPRQSGGVRRRGAAATASSTRQRKLRALHSTQEDGGDHSLPASPHTLPGATAAHPHTSPVCGRLRSPPLSASSYTSTPVELPLALQGGSPSKPMALFRATSPTWMPKARTDANAAAGAVRLGSDSMLSPMGVSASRGNIAEGRVSGAVEGVLALSSSAGSLRRATVVTFEEDAVEPAAPARMPLAGLRSPRPATSPVSDTENSDFPDVPTRRGTAAVDGVASAAACPAATPAHVMLAKNVDGDVDADVPAFFPGPGRWVDSDTSSTQHSSSSGGSSSAQALLVSQQMAQAGAEWEVLTANTRIVLRSWELVSVRYDEFIHDLSGALLAPHPEYAQLFIASSPTAQTRVIMNMIGEALMIMARPDEMYTALLEMGAVHRRYNVGEEHFRALQSAFMSILPKYLPEEMRSTCDAAWTTFWKVVVQLLVHGRESARGDWHAAEQQKLFLAESRKVLASVAASGGAAGPELFMTELLERAAVTYPALEQSPLMRDRSVLIRAFNGIMRLLLGLDDMARSVALMEELSLQESAATLDGAAMQLLRQPFIDTCRRAVRVAKRLELWTPQTKRSLGAFWDYAAEMWDTARTHAHATRSAQAQRAPDGSQPFCMMFTDIEASTRLWEHNPTVMGEAVEAHHRIVRSAIADYGAYEVKTVGDSFVIAAKDALIALKIALAIQLELMRGPIVPGFEMVDGVQGSGPAECWRNDSLRVRIGIHYCRDAAAVYDSVQHRFDYYGPSVNCTARTESTACGGQILMTRDALEAVQDERDFNVAATAMSAVPGAATGDTVSACVAEIRALAAGTRAVADMVVVQDWGEHTFKGIARHVQLFAVAARSLTGRTFQLPSTSLGSSMVSSRVGGSVVLASGSFAGSALSGAAASDVEEVFLA</sequence>
<feature type="region of interest" description="Disordered" evidence="1">
    <location>
        <begin position="263"/>
        <end position="283"/>
    </location>
</feature>
<evidence type="ECO:0000313" key="4">
    <source>
        <dbReference type="EMBL" id="KAK7196952.1"/>
    </source>
</evidence>
<dbReference type="InterPro" id="IPR050697">
    <property type="entry name" value="Adenylyl/Guanylyl_Cyclase_3/4"/>
</dbReference>
<dbReference type="Proteomes" id="UP001430356">
    <property type="component" value="Unassembled WGS sequence"/>
</dbReference>
<dbReference type="InterPro" id="IPR000971">
    <property type="entry name" value="Globin"/>
</dbReference>
<comment type="caution">
    <text evidence="4">The sequence shown here is derived from an EMBL/GenBank/DDBJ whole genome shotgun (WGS) entry which is preliminary data.</text>
</comment>
<dbReference type="CDD" id="cd07302">
    <property type="entry name" value="CHD"/>
    <property type="match status" value="1"/>
</dbReference>
<feature type="compositionally biased region" description="Low complexity" evidence="1">
    <location>
        <begin position="9"/>
        <end position="26"/>
    </location>
</feature>
<name>A0AAW0ES18_9TRYP</name>
<feature type="region of interest" description="Disordered" evidence="1">
    <location>
        <begin position="189"/>
        <end position="216"/>
    </location>
</feature>
<feature type="compositionally biased region" description="Low complexity" evidence="1">
    <location>
        <begin position="267"/>
        <end position="283"/>
    </location>
</feature>
<dbReference type="AlphaFoldDB" id="A0AAW0ES18"/>
<dbReference type="InterPro" id="IPR044399">
    <property type="entry name" value="Mb-like_M"/>
</dbReference>
<dbReference type="GO" id="GO:0035556">
    <property type="term" value="P:intracellular signal transduction"/>
    <property type="evidence" value="ECO:0007669"/>
    <property type="project" value="InterPro"/>
</dbReference>
<dbReference type="InterPro" id="IPR001054">
    <property type="entry name" value="A/G_cyclase"/>
</dbReference>
<evidence type="ECO:0000313" key="5">
    <source>
        <dbReference type="Proteomes" id="UP001430356"/>
    </source>
</evidence>
<organism evidence="4 5">
    <name type="scientific">Novymonas esmeraldas</name>
    <dbReference type="NCBI Taxonomy" id="1808958"/>
    <lineage>
        <taxon>Eukaryota</taxon>
        <taxon>Discoba</taxon>
        <taxon>Euglenozoa</taxon>
        <taxon>Kinetoplastea</taxon>
        <taxon>Metakinetoplastina</taxon>
        <taxon>Trypanosomatida</taxon>
        <taxon>Trypanosomatidae</taxon>
        <taxon>Novymonas</taxon>
    </lineage>
</organism>
<proteinExistence type="predicted"/>
<dbReference type="EMBL" id="JAECZO010000090">
    <property type="protein sequence ID" value="KAK7196952.1"/>
    <property type="molecule type" value="Genomic_DNA"/>
</dbReference>
<evidence type="ECO:0000259" key="3">
    <source>
        <dbReference type="PROSITE" id="PS50125"/>
    </source>
</evidence>
<dbReference type="CDD" id="cd01040">
    <property type="entry name" value="Mb-like"/>
    <property type="match status" value="1"/>
</dbReference>
<dbReference type="GO" id="GO:0009190">
    <property type="term" value="P:cyclic nucleotide biosynthetic process"/>
    <property type="evidence" value="ECO:0007669"/>
    <property type="project" value="InterPro"/>
</dbReference>
<dbReference type="PANTHER" id="PTHR43081">
    <property type="entry name" value="ADENYLATE CYCLASE, TERMINAL-DIFFERENTIATION SPECIFIC-RELATED"/>
    <property type="match status" value="1"/>
</dbReference>
<dbReference type="GO" id="GO:0020037">
    <property type="term" value="F:heme binding"/>
    <property type="evidence" value="ECO:0007669"/>
    <property type="project" value="InterPro"/>
</dbReference>
<evidence type="ECO:0000259" key="2">
    <source>
        <dbReference type="PROSITE" id="PS01033"/>
    </source>
</evidence>
<dbReference type="PROSITE" id="PS50125">
    <property type="entry name" value="GUANYLATE_CYCLASE_2"/>
    <property type="match status" value="1"/>
</dbReference>
<dbReference type="PANTHER" id="PTHR43081:SF1">
    <property type="entry name" value="ADENYLATE CYCLASE, TERMINAL-DIFFERENTIATION SPECIFIC"/>
    <property type="match status" value="1"/>
</dbReference>
<evidence type="ECO:0000256" key="1">
    <source>
        <dbReference type="SAM" id="MobiDB-lite"/>
    </source>
</evidence>
<dbReference type="InterPro" id="IPR009050">
    <property type="entry name" value="Globin-like_sf"/>
</dbReference>
<accession>A0AAW0ES18</accession>
<keyword evidence="5" id="KW-1185">Reference proteome</keyword>
<feature type="domain" description="Globin" evidence="2">
    <location>
        <begin position="302"/>
        <end position="436"/>
    </location>
</feature>
<dbReference type="SMART" id="SM00044">
    <property type="entry name" value="CYCc"/>
    <property type="match status" value="1"/>
</dbReference>
<dbReference type="GO" id="GO:0019825">
    <property type="term" value="F:oxygen binding"/>
    <property type="evidence" value="ECO:0007669"/>
    <property type="project" value="InterPro"/>
</dbReference>
<protein>
    <submittedName>
        <fullName evidence="4">Adenylate and Guanylate cyclase catalytic domain containing protein</fullName>
    </submittedName>
</protein>
<feature type="domain" description="Guanylate cyclase" evidence="3">
    <location>
        <begin position="611"/>
        <end position="748"/>
    </location>
</feature>
<dbReference type="Gene3D" id="3.30.70.1230">
    <property type="entry name" value="Nucleotide cyclase"/>
    <property type="match status" value="1"/>
</dbReference>
<feature type="region of interest" description="Disordered" evidence="1">
    <location>
        <begin position="1"/>
        <end position="81"/>
    </location>
</feature>
<dbReference type="InterPro" id="IPR029787">
    <property type="entry name" value="Nucleotide_cyclase"/>
</dbReference>
<dbReference type="SUPFAM" id="SSF55073">
    <property type="entry name" value="Nucleotide cyclase"/>
    <property type="match status" value="1"/>
</dbReference>
<gene>
    <name evidence="4" type="ORF">NESM_000638000</name>
</gene>
<dbReference type="Pfam" id="PF00211">
    <property type="entry name" value="Guanylate_cyc"/>
    <property type="match status" value="1"/>
</dbReference>
<dbReference type="PROSITE" id="PS01033">
    <property type="entry name" value="GLOBIN"/>
    <property type="match status" value="1"/>
</dbReference>